<evidence type="ECO:0000256" key="3">
    <source>
        <dbReference type="ARBA" id="ARBA00023163"/>
    </source>
</evidence>
<dbReference type="SUPFAM" id="SSF53697">
    <property type="entry name" value="SIS domain"/>
    <property type="match status" value="1"/>
</dbReference>
<dbReference type="PANTHER" id="PTHR30514">
    <property type="entry name" value="GLUCOKINASE"/>
    <property type="match status" value="1"/>
</dbReference>
<dbReference type="InterPro" id="IPR000281">
    <property type="entry name" value="HTH_RpiR"/>
</dbReference>
<keyword evidence="2" id="KW-0238">DNA-binding</keyword>
<dbReference type="InterPro" id="IPR046348">
    <property type="entry name" value="SIS_dom_sf"/>
</dbReference>
<evidence type="ECO:0000313" key="8">
    <source>
        <dbReference type="Proteomes" id="UP000216998"/>
    </source>
</evidence>
<dbReference type="EMBL" id="NOXU01000032">
    <property type="protein sequence ID" value="OYQ31672.1"/>
    <property type="molecule type" value="Genomic_DNA"/>
</dbReference>
<dbReference type="GO" id="GO:1901135">
    <property type="term" value="P:carbohydrate derivative metabolic process"/>
    <property type="evidence" value="ECO:0007669"/>
    <property type="project" value="InterPro"/>
</dbReference>
<feature type="domain" description="HTH rpiR-type" evidence="5">
    <location>
        <begin position="32"/>
        <end position="108"/>
    </location>
</feature>
<evidence type="ECO:0000313" key="7">
    <source>
        <dbReference type="EMBL" id="OYQ31672.1"/>
    </source>
</evidence>
<name>A0A255YR49_9PROT</name>
<proteinExistence type="predicted"/>
<sequence>MKKSSQADFHAPGQGDAQSQSAPSTEVAFADTDLGRRLLAVMADGTASNRTIAEHLLRNPVRITAWSIEDLAGAIGVSNATLSRFARAVGYSGYPDLRAGMAETLQTVLRPVEKLRSSFDRADPTQAAISEGLETTLAHLSRVADQLAGGTQLSELVARLNAARSIYVMGFGLSAHVAGLLALGLQPFCGNLVNVVEFGGTEVAAGRLMNLGEGDVLIAIAFPRYAQAALHLAGFAKSRRAHVVAITDSPVSPLAQRADTVLLAESAHPVLSSSLTAAVLMVETLVTAMMLSNRDNVARAESLTDAISSYLHNP</sequence>
<dbReference type="GO" id="GO:0097367">
    <property type="term" value="F:carbohydrate derivative binding"/>
    <property type="evidence" value="ECO:0007669"/>
    <property type="project" value="InterPro"/>
</dbReference>
<accession>A0A255YR49</accession>
<dbReference type="GO" id="GO:0003677">
    <property type="term" value="F:DNA binding"/>
    <property type="evidence" value="ECO:0007669"/>
    <property type="project" value="UniProtKB-KW"/>
</dbReference>
<comment type="caution">
    <text evidence="7">The sequence shown here is derived from an EMBL/GenBank/DDBJ whole genome shotgun (WGS) entry which is preliminary data.</text>
</comment>
<dbReference type="Proteomes" id="UP000216998">
    <property type="component" value="Unassembled WGS sequence"/>
</dbReference>
<keyword evidence="3" id="KW-0804">Transcription</keyword>
<evidence type="ECO:0000259" key="5">
    <source>
        <dbReference type="PROSITE" id="PS51071"/>
    </source>
</evidence>
<keyword evidence="8" id="KW-1185">Reference proteome</keyword>
<dbReference type="GO" id="GO:0003700">
    <property type="term" value="F:DNA-binding transcription factor activity"/>
    <property type="evidence" value="ECO:0007669"/>
    <property type="project" value="InterPro"/>
</dbReference>
<dbReference type="InterPro" id="IPR009057">
    <property type="entry name" value="Homeodomain-like_sf"/>
</dbReference>
<dbReference type="OrthoDB" id="3574600at2"/>
<dbReference type="InterPro" id="IPR036388">
    <property type="entry name" value="WH-like_DNA-bd_sf"/>
</dbReference>
<reference evidence="7 8" key="1">
    <citation type="submission" date="2017-07" db="EMBL/GenBank/DDBJ databases">
        <title>Niveispirillum cyanobacteriorum sp. nov., isolated from cyanobacterial aggregates in a eutrophic lake.</title>
        <authorList>
            <person name="Cai H."/>
        </authorList>
    </citation>
    <scope>NUCLEOTIDE SEQUENCE [LARGE SCALE GENOMIC DNA]</scope>
    <source>
        <strain evidence="8">TH1-14</strain>
    </source>
</reference>
<dbReference type="InterPro" id="IPR047640">
    <property type="entry name" value="RpiR-like"/>
</dbReference>
<dbReference type="AlphaFoldDB" id="A0A255YR49"/>
<feature type="domain" description="SIS" evidence="6">
    <location>
        <begin position="156"/>
        <end position="295"/>
    </location>
</feature>
<dbReference type="Pfam" id="PF01418">
    <property type="entry name" value="HTH_6"/>
    <property type="match status" value="1"/>
</dbReference>
<evidence type="ECO:0000256" key="4">
    <source>
        <dbReference type="SAM" id="MobiDB-lite"/>
    </source>
</evidence>
<evidence type="ECO:0000256" key="1">
    <source>
        <dbReference type="ARBA" id="ARBA00023015"/>
    </source>
</evidence>
<evidence type="ECO:0008006" key="9">
    <source>
        <dbReference type="Google" id="ProtNLM"/>
    </source>
</evidence>
<evidence type="ECO:0000256" key="2">
    <source>
        <dbReference type="ARBA" id="ARBA00023125"/>
    </source>
</evidence>
<evidence type="ECO:0000259" key="6">
    <source>
        <dbReference type="PROSITE" id="PS51464"/>
    </source>
</evidence>
<dbReference type="InterPro" id="IPR001347">
    <property type="entry name" value="SIS_dom"/>
</dbReference>
<dbReference type="RefSeq" id="WP_094458352.1">
    <property type="nucleotide sequence ID" value="NZ_NOXU01000032.1"/>
</dbReference>
<dbReference type="Gene3D" id="1.10.10.10">
    <property type="entry name" value="Winged helix-like DNA-binding domain superfamily/Winged helix DNA-binding domain"/>
    <property type="match status" value="1"/>
</dbReference>
<dbReference type="PROSITE" id="PS51071">
    <property type="entry name" value="HTH_RPIR"/>
    <property type="match status" value="1"/>
</dbReference>
<protein>
    <recommendedName>
        <fullName evidence="9">RpiR family transcriptional regulator</fullName>
    </recommendedName>
</protein>
<dbReference type="SUPFAM" id="SSF46689">
    <property type="entry name" value="Homeodomain-like"/>
    <property type="match status" value="1"/>
</dbReference>
<dbReference type="PROSITE" id="PS51464">
    <property type="entry name" value="SIS"/>
    <property type="match status" value="1"/>
</dbReference>
<dbReference type="CDD" id="cd05013">
    <property type="entry name" value="SIS_RpiR"/>
    <property type="match status" value="1"/>
</dbReference>
<gene>
    <name evidence="7" type="ORF">CHU95_21280</name>
</gene>
<dbReference type="PANTHER" id="PTHR30514:SF18">
    <property type="entry name" value="RPIR-FAMILY TRANSCRIPTIONAL REGULATOR"/>
    <property type="match status" value="1"/>
</dbReference>
<keyword evidence="1" id="KW-0805">Transcription regulation</keyword>
<organism evidence="7 8">
    <name type="scientific">Niveispirillum lacus</name>
    <dbReference type="NCBI Taxonomy" id="1981099"/>
    <lineage>
        <taxon>Bacteria</taxon>
        <taxon>Pseudomonadati</taxon>
        <taxon>Pseudomonadota</taxon>
        <taxon>Alphaproteobacteria</taxon>
        <taxon>Rhodospirillales</taxon>
        <taxon>Azospirillaceae</taxon>
        <taxon>Niveispirillum</taxon>
    </lineage>
</organism>
<dbReference type="Gene3D" id="3.40.50.10490">
    <property type="entry name" value="Glucose-6-phosphate isomerase like protein, domain 1"/>
    <property type="match status" value="1"/>
</dbReference>
<dbReference type="InterPro" id="IPR035472">
    <property type="entry name" value="RpiR-like_SIS"/>
</dbReference>
<dbReference type="Pfam" id="PF01380">
    <property type="entry name" value="SIS"/>
    <property type="match status" value="1"/>
</dbReference>
<feature type="region of interest" description="Disordered" evidence="4">
    <location>
        <begin position="1"/>
        <end position="26"/>
    </location>
</feature>